<feature type="domain" description="VOC" evidence="1">
    <location>
        <begin position="7"/>
        <end position="131"/>
    </location>
</feature>
<sequence>MVDKIQSIHHVSAIVGNVQENYDFYSQVLNLKLVKQTVNFDDPSVYHLYFANANVDNGTIMTFFPWESNKKGTKGGGQVGRIGFAIPNGSLEHWQSRLDKFNINYQTSNMFGATTLEFADPHDLDIALVESDIAADNMEILGFYGLVLISIHPQGTLDLLTREMGAKLVEETDNYLHIALSGPEKHRLLLTKKAQPLGRFGISTVHHVAWSVDQLKDLKDWHQQLKEAHYHLTPVKDRKYFKSIYLREKGGIIFEFATKEPGFLVDETFEALGRILKLPAQFEKKRSQIVSTLPSFKVR</sequence>
<keyword evidence="3" id="KW-1185">Reference proteome</keyword>
<protein>
    <submittedName>
        <fullName evidence="2">Glyoxalase family protein</fullName>
    </submittedName>
</protein>
<dbReference type="InterPro" id="IPR004360">
    <property type="entry name" value="Glyas_Fos-R_dOase_dom"/>
</dbReference>
<evidence type="ECO:0000313" key="3">
    <source>
        <dbReference type="Proteomes" id="UP000199708"/>
    </source>
</evidence>
<dbReference type="Pfam" id="PF00903">
    <property type="entry name" value="Glyoxalase"/>
    <property type="match status" value="2"/>
</dbReference>
<dbReference type="RefSeq" id="WP_090289179.1">
    <property type="nucleotide sequence ID" value="NZ_FNCK01000002.1"/>
</dbReference>
<dbReference type="SUPFAM" id="SSF54593">
    <property type="entry name" value="Glyoxalase/Bleomycin resistance protein/Dihydroxybiphenyl dioxygenase"/>
    <property type="match status" value="1"/>
</dbReference>
<name>A0A1G7QIL9_9LACT</name>
<dbReference type="Gene3D" id="3.10.180.10">
    <property type="entry name" value="2,3-Dihydroxybiphenyl 1,2-Dioxygenase, domain 1"/>
    <property type="match status" value="2"/>
</dbReference>
<dbReference type="PANTHER" id="PTHR36110:SF2">
    <property type="entry name" value="RING-CLEAVING DIOXYGENASE MHQE-RELATED"/>
    <property type="match status" value="1"/>
</dbReference>
<reference evidence="2 3" key="1">
    <citation type="submission" date="2016-10" db="EMBL/GenBank/DDBJ databases">
        <authorList>
            <person name="de Groot N.N."/>
        </authorList>
    </citation>
    <scope>NUCLEOTIDE SEQUENCE [LARGE SCALE GENOMIC DNA]</scope>
    <source>
        <strain evidence="2 3">ATCC BAA-466</strain>
    </source>
</reference>
<dbReference type="InterPro" id="IPR037523">
    <property type="entry name" value="VOC_core"/>
</dbReference>
<dbReference type="PANTHER" id="PTHR36110">
    <property type="entry name" value="RING-CLEAVING DIOXYGENASE MHQE-RELATED"/>
    <property type="match status" value="1"/>
</dbReference>
<organism evidence="2 3">
    <name type="scientific">Facklamia miroungae</name>
    <dbReference type="NCBI Taxonomy" id="120956"/>
    <lineage>
        <taxon>Bacteria</taxon>
        <taxon>Bacillati</taxon>
        <taxon>Bacillota</taxon>
        <taxon>Bacilli</taxon>
        <taxon>Lactobacillales</taxon>
        <taxon>Aerococcaceae</taxon>
        <taxon>Facklamia</taxon>
    </lineage>
</organism>
<proteinExistence type="predicted"/>
<dbReference type="InterPro" id="IPR052537">
    <property type="entry name" value="Extradiol_RC_dioxygenase"/>
</dbReference>
<dbReference type="PROSITE" id="PS51819">
    <property type="entry name" value="VOC"/>
    <property type="match status" value="2"/>
</dbReference>
<dbReference type="OrthoDB" id="9785698at2"/>
<dbReference type="AlphaFoldDB" id="A0A1G7QIL9"/>
<feature type="domain" description="VOC" evidence="1">
    <location>
        <begin position="142"/>
        <end position="259"/>
    </location>
</feature>
<dbReference type="STRING" id="120956.SAMN05421791_10286"/>
<gene>
    <name evidence="2" type="ORF">SAMN05421791_10286</name>
</gene>
<evidence type="ECO:0000259" key="1">
    <source>
        <dbReference type="PROSITE" id="PS51819"/>
    </source>
</evidence>
<dbReference type="EMBL" id="FNCK01000002">
    <property type="protein sequence ID" value="SDF97769.1"/>
    <property type="molecule type" value="Genomic_DNA"/>
</dbReference>
<dbReference type="Proteomes" id="UP000199708">
    <property type="component" value="Unassembled WGS sequence"/>
</dbReference>
<dbReference type="InterPro" id="IPR029068">
    <property type="entry name" value="Glyas_Bleomycin-R_OHBP_Dase"/>
</dbReference>
<accession>A0A1G7QIL9</accession>
<evidence type="ECO:0000313" key="2">
    <source>
        <dbReference type="EMBL" id="SDF97769.1"/>
    </source>
</evidence>